<organism evidence="2 3">
    <name type="scientific">Aestuariivirga litoralis</name>
    <dbReference type="NCBI Taxonomy" id="2650924"/>
    <lineage>
        <taxon>Bacteria</taxon>
        <taxon>Pseudomonadati</taxon>
        <taxon>Pseudomonadota</taxon>
        <taxon>Alphaproteobacteria</taxon>
        <taxon>Hyphomicrobiales</taxon>
        <taxon>Aestuariivirgaceae</taxon>
        <taxon>Aestuariivirga</taxon>
    </lineage>
</organism>
<dbReference type="AlphaFoldDB" id="A0A2W2CCZ0"/>
<accession>A0A2W2CCZ0</accession>
<reference evidence="3" key="1">
    <citation type="submission" date="2018-06" db="EMBL/GenBank/DDBJ databases">
        <title>Aestuariibacter litoralis strain KCTC 52945T.</title>
        <authorList>
            <person name="Li X."/>
            <person name="Salam N."/>
            <person name="Li J.-L."/>
            <person name="Chen Y.-M."/>
            <person name="Yang Z.-W."/>
            <person name="Zhang L.-Y."/>
            <person name="Han M.-X."/>
            <person name="Xiao M."/>
            <person name="Li W.-J."/>
        </authorList>
    </citation>
    <scope>NUCLEOTIDE SEQUENCE [LARGE SCALE GENOMIC DNA]</scope>
    <source>
        <strain evidence="3">KCTC 52945</strain>
    </source>
</reference>
<keyword evidence="3" id="KW-1185">Reference proteome</keyword>
<gene>
    <name evidence="2" type="ORF">DK847_06645</name>
</gene>
<evidence type="ECO:0000313" key="3">
    <source>
        <dbReference type="Proteomes" id="UP000248795"/>
    </source>
</evidence>
<evidence type="ECO:0000313" key="2">
    <source>
        <dbReference type="EMBL" id="PZF78093.1"/>
    </source>
</evidence>
<evidence type="ECO:0000256" key="1">
    <source>
        <dbReference type="SAM" id="Coils"/>
    </source>
</evidence>
<proteinExistence type="predicted"/>
<keyword evidence="1" id="KW-0175">Coiled coil</keyword>
<protein>
    <submittedName>
        <fullName evidence="2">Uncharacterized protein</fullName>
    </submittedName>
</protein>
<dbReference type="EMBL" id="QKVK01000002">
    <property type="protein sequence ID" value="PZF78093.1"/>
    <property type="molecule type" value="Genomic_DNA"/>
</dbReference>
<sequence length="67" mass="7479">MIPFQRDTLLEMAAELEARADKAASEMLAHKRRMLQLRQRAAVLRELAGAPESDQAPLAPFPFSTTL</sequence>
<comment type="caution">
    <text evidence="2">The sequence shown here is derived from an EMBL/GenBank/DDBJ whole genome shotgun (WGS) entry which is preliminary data.</text>
</comment>
<feature type="coiled-coil region" evidence="1">
    <location>
        <begin position="6"/>
        <end position="33"/>
    </location>
</feature>
<name>A0A2W2CCZ0_9HYPH</name>
<dbReference type="Proteomes" id="UP000248795">
    <property type="component" value="Unassembled WGS sequence"/>
</dbReference>